<organism evidence="2 3">
    <name type="scientific">Macrostomum lignano</name>
    <dbReference type="NCBI Taxonomy" id="282301"/>
    <lineage>
        <taxon>Eukaryota</taxon>
        <taxon>Metazoa</taxon>
        <taxon>Spiralia</taxon>
        <taxon>Lophotrochozoa</taxon>
        <taxon>Platyhelminthes</taxon>
        <taxon>Rhabditophora</taxon>
        <taxon>Macrostomorpha</taxon>
        <taxon>Macrostomida</taxon>
        <taxon>Macrostomidae</taxon>
        <taxon>Macrostomum</taxon>
    </lineage>
</organism>
<feature type="compositionally biased region" description="Basic and acidic residues" evidence="1">
    <location>
        <begin position="62"/>
        <end position="83"/>
    </location>
</feature>
<evidence type="ECO:0000313" key="3">
    <source>
        <dbReference type="WBParaSite" id="maker-unitig_29367-snap-gene-0.3-mRNA-1"/>
    </source>
</evidence>
<proteinExistence type="predicted"/>
<reference evidence="3" key="1">
    <citation type="submission" date="2016-11" db="UniProtKB">
        <authorList>
            <consortium name="WormBaseParasite"/>
        </authorList>
    </citation>
    <scope>IDENTIFICATION</scope>
</reference>
<dbReference type="Proteomes" id="UP000095280">
    <property type="component" value="Unplaced"/>
</dbReference>
<accession>A0A1I8FD99</accession>
<evidence type="ECO:0000313" key="2">
    <source>
        <dbReference type="Proteomes" id="UP000095280"/>
    </source>
</evidence>
<dbReference type="AlphaFoldDB" id="A0A1I8FD99"/>
<feature type="region of interest" description="Disordered" evidence="1">
    <location>
        <begin position="41"/>
        <end position="83"/>
    </location>
</feature>
<keyword evidence="2" id="KW-1185">Reference proteome</keyword>
<protein>
    <submittedName>
        <fullName evidence="3">Uncharacterized protein</fullName>
    </submittedName>
</protein>
<name>A0A1I8FD99_9PLAT</name>
<dbReference type="WBParaSite" id="maker-unitig_29367-snap-gene-0.3-mRNA-1">
    <property type="protein sequence ID" value="maker-unitig_29367-snap-gene-0.3-mRNA-1"/>
    <property type="gene ID" value="maker-unitig_29367-snap-gene-0.3"/>
</dbReference>
<evidence type="ECO:0000256" key="1">
    <source>
        <dbReference type="SAM" id="MobiDB-lite"/>
    </source>
</evidence>
<sequence>MTARFLELYGGGSGTQGIRRLQPHPLLNWLAAPDHCSQTQAESLEKSAAVAVDGKQTGKTASEAKLKGKDDKKSWKKSDKASE</sequence>